<protein>
    <recommendedName>
        <fullName evidence="3">Histidine phosphatase family protein</fullName>
    </recommendedName>
</protein>
<keyword evidence="2" id="KW-1185">Reference proteome</keyword>
<sequence length="222" mass="24740">MTVNTIQYLFRLGRQVAVLLACTLSGVASAGFIEIPASPQHIALLQQGGLVIYMRHGRTDARIPDQIPVNLNDCSSQRPLTDAGRQTLDNIGQYVTQLNIPYQSVISSPFCRARESAQRVFGDAIAIDIDLRYTAAMPAAERKPAVERTRLHLSEPVSPMGTNRIVVAHGPNIAELMDYLPKEGTLILFRPLDQGRFEYLASIPPAHWPELLRQWQTENTLR</sequence>
<dbReference type="Proteomes" id="UP000596074">
    <property type="component" value="Chromosome"/>
</dbReference>
<evidence type="ECO:0008006" key="3">
    <source>
        <dbReference type="Google" id="ProtNLM"/>
    </source>
</evidence>
<dbReference type="SMART" id="SM00855">
    <property type="entry name" value="PGAM"/>
    <property type="match status" value="1"/>
</dbReference>
<name>A0A9X7YNE5_9GAMM</name>
<accession>A0A9X7YNE5</accession>
<evidence type="ECO:0000313" key="1">
    <source>
        <dbReference type="EMBL" id="QQD23007.1"/>
    </source>
</evidence>
<dbReference type="Gene3D" id="3.40.50.1240">
    <property type="entry name" value="Phosphoglycerate mutase-like"/>
    <property type="match status" value="1"/>
</dbReference>
<dbReference type="RefSeq" id="WP_228345518.1">
    <property type="nucleotide sequence ID" value="NZ_CP046056.1"/>
</dbReference>
<evidence type="ECO:0000313" key="2">
    <source>
        <dbReference type="Proteomes" id="UP000596074"/>
    </source>
</evidence>
<reference evidence="1 2" key="1">
    <citation type="submission" date="2019-11" db="EMBL/GenBank/DDBJ databases">
        <title>Venatorbacter sp. nov. a predator of Campylobacter and other Gram-negative bacteria.</title>
        <authorList>
            <person name="Saeedi A."/>
            <person name="Cummings N.J."/>
            <person name="Connerton I.F."/>
            <person name="Connerton P.L."/>
        </authorList>
    </citation>
    <scope>NUCLEOTIDE SEQUENCE [LARGE SCALE GENOMIC DNA]</scope>
    <source>
        <strain evidence="1">XL5</strain>
    </source>
</reference>
<dbReference type="Pfam" id="PF00300">
    <property type="entry name" value="His_Phos_1"/>
    <property type="match status" value="1"/>
</dbReference>
<proteinExistence type="predicted"/>
<dbReference type="InterPro" id="IPR013078">
    <property type="entry name" value="His_Pase_superF_clade-1"/>
</dbReference>
<dbReference type="KEGG" id="vcw:GJQ55_00280"/>
<dbReference type="EMBL" id="CP046056">
    <property type="protein sequence ID" value="QQD23007.1"/>
    <property type="molecule type" value="Genomic_DNA"/>
</dbReference>
<dbReference type="CDD" id="cd07040">
    <property type="entry name" value="HP"/>
    <property type="match status" value="1"/>
</dbReference>
<dbReference type="InterPro" id="IPR029033">
    <property type="entry name" value="His_PPase_superfam"/>
</dbReference>
<dbReference type="SUPFAM" id="SSF53254">
    <property type="entry name" value="Phosphoglycerate mutase-like"/>
    <property type="match status" value="1"/>
</dbReference>
<dbReference type="AlphaFoldDB" id="A0A9X7YNE5"/>
<gene>
    <name evidence="1" type="ORF">GJQ55_00280</name>
</gene>
<organism evidence="1 2">
    <name type="scientific">Venatoribacter cucullus</name>
    <dbReference type="NCBI Taxonomy" id="2661630"/>
    <lineage>
        <taxon>Bacteria</taxon>
        <taxon>Pseudomonadati</taxon>
        <taxon>Pseudomonadota</taxon>
        <taxon>Gammaproteobacteria</taxon>
        <taxon>Oceanospirillales</taxon>
        <taxon>Oceanospirillaceae</taxon>
        <taxon>Venatoribacter</taxon>
    </lineage>
</organism>